<protein>
    <submittedName>
        <fullName evidence="1">Uncharacterized protein</fullName>
    </submittedName>
</protein>
<reference evidence="1 2" key="1">
    <citation type="submission" date="2020-10" db="EMBL/GenBank/DDBJ databases">
        <title>The Coptis chinensis genome and diversification of protoberbering-type alkaloids.</title>
        <authorList>
            <person name="Wang B."/>
            <person name="Shu S."/>
            <person name="Song C."/>
            <person name="Liu Y."/>
        </authorList>
    </citation>
    <scope>NUCLEOTIDE SEQUENCE [LARGE SCALE GENOMIC DNA]</scope>
    <source>
        <strain evidence="1">HL-2020</strain>
        <tissue evidence="1">Leaf</tissue>
    </source>
</reference>
<organism evidence="1 2">
    <name type="scientific">Coptis chinensis</name>
    <dbReference type="NCBI Taxonomy" id="261450"/>
    <lineage>
        <taxon>Eukaryota</taxon>
        <taxon>Viridiplantae</taxon>
        <taxon>Streptophyta</taxon>
        <taxon>Embryophyta</taxon>
        <taxon>Tracheophyta</taxon>
        <taxon>Spermatophyta</taxon>
        <taxon>Magnoliopsida</taxon>
        <taxon>Ranunculales</taxon>
        <taxon>Ranunculaceae</taxon>
        <taxon>Coptidoideae</taxon>
        <taxon>Coptis</taxon>
    </lineage>
</organism>
<name>A0A835M3K9_9MAGN</name>
<dbReference type="EMBL" id="JADFTS010000003">
    <property type="protein sequence ID" value="KAF9612744.1"/>
    <property type="molecule type" value="Genomic_DNA"/>
</dbReference>
<dbReference type="OrthoDB" id="1930773at2759"/>
<evidence type="ECO:0000313" key="2">
    <source>
        <dbReference type="Proteomes" id="UP000631114"/>
    </source>
</evidence>
<comment type="caution">
    <text evidence="1">The sequence shown here is derived from an EMBL/GenBank/DDBJ whole genome shotgun (WGS) entry which is preliminary data.</text>
</comment>
<gene>
    <name evidence="1" type="ORF">IFM89_003754</name>
</gene>
<proteinExistence type="predicted"/>
<accession>A0A835M3K9</accession>
<evidence type="ECO:0000313" key="1">
    <source>
        <dbReference type="EMBL" id="KAF9612744.1"/>
    </source>
</evidence>
<keyword evidence="2" id="KW-1185">Reference proteome</keyword>
<dbReference type="Proteomes" id="UP000631114">
    <property type="component" value="Unassembled WGS sequence"/>
</dbReference>
<dbReference type="AlphaFoldDB" id="A0A835M3K9"/>
<sequence length="166" mass="18198">MDATKKPKFLCCGENQYIVFDRSYDIVTTTYPNLETDLSDSNNVKCKGIGALEEAKAGRSNGVVVEIINSESSELSFDQDLDLKSDAGTSCHDLMDVDDNISDDELSRYELCDGCEVDSMYEESVKKKLELLAGMVGIDCSNPGVVLAEVVRILQGLTENTCCEEI</sequence>